<name>Q8FQ58_COREF</name>
<evidence type="ECO:0008006" key="5">
    <source>
        <dbReference type="Google" id="ProtNLM"/>
    </source>
</evidence>
<organism evidence="3 4">
    <name type="scientific">Corynebacterium efficiens (strain DSM 44549 / YS-314 / AJ 12310 / JCM 11189 / NBRC 100395)</name>
    <dbReference type="NCBI Taxonomy" id="196164"/>
    <lineage>
        <taxon>Bacteria</taxon>
        <taxon>Bacillati</taxon>
        <taxon>Actinomycetota</taxon>
        <taxon>Actinomycetes</taxon>
        <taxon>Mycobacteriales</taxon>
        <taxon>Corynebacteriaceae</taxon>
        <taxon>Corynebacterium</taxon>
    </lineage>
</organism>
<evidence type="ECO:0000313" key="3">
    <source>
        <dbReference type="EMBL" id="BAC18085.1"/>
    </source>
</evidence>
<dbReference type="InterPro" id="IPR013595">
    <property type="entry name" value="Pept_S33_TAP-like_C"/>
</dbReference>
<accession>Q8FQ58</accession>
<proteinExistence type="predicted"/>
<dbReference type="Proteomes" id="UP000001409">
    <property type="component" value="Chromosome"/>
</dbReference>
<dbReference type="STRING" id="196164.gene:10741684"/>
<reference evidence="3 4" key="1">
    <citation type="journal article" date="2003" name="Genome Res.">
        <title>Comparative complete genome sequence analysis of the amino acid replacements responsible for the thermostability of Corynebacterium efficiens.</title>
        <authorList>
            <person name="Nishio Y."/>
            <person name="Nakamura Y."/>
            <person name="Kawarabayasi Y."/>
            <person name="Usuda Y."/>
            <person name="Kimura E."/>
            <person name="Sugimoto S."/>
            <person name="Matsui K."/>
            <person name="Yamagishi A."/>
            <person name="Kikuchi H."/>
            <person name="Ikeo K."/>
            <person name="Gojobori T."/>
        </authorList>
    </citation>
    <scope>NUCLEOTIDE SEQUENCE [LARGE SCALE GENOMIC DNA]</scope>
    <source>
        <strain evidence="4">DSM 44549 / YS-314 / AJ 12310 / JCM 11189 / NBRC 100395</strain>
    </source>
</reference>
<dbReference type="ESTHER" id="coref-CE1275">
    <property type="family name" value="Tiancimycin-TnmK-Tripeptidase-HIP"/>
</dbReference>
<sequence>MLQDQLVSWGEILAEPHHMHRIQGLLKDNPAPLTVWGITNPASAIDSHTKSQALELWMVTVTNRVRNSVLSLLSATVIAAGVVAPAASAQQAPGGAGDSITWEECPAQVDIPTAQCGRIEVPMHYSDPAAGEISVGFVQIPARDQSARRGALFGNAGGPGGDAYSFFGNTGMDWPAELYNEWDLVAVQPRGLIGSTPVDCSTPAPGYDELRMITQAGAFVRDSCELGTPGYTSSLTTDNTANDWEMVRRALGEEKISILGLSYGTYLGSVYATRYPGHTDRVVLDSAMAPGLSWNGVMAAQEQGYIDALHDFFTWAADHHEVYGLGETPLAVYQSWSNRIVAESGTNPTVAPPPARVGDIPPAFASSGQLGADVVNAVAPTGVALQGLATQLLNPGANQAMSPLLLITQSTIPQPSTWPNLARAISGQDPVPDLTQLSADEQTQLVMSNAVNMQRLVMCNENSVAPNPLEIPRAAWTGLVTGDIFSANSTFFSSGMACSGLTPTSGVQPLDGSQLEVQPLLIQGTRDPQTPYRLHGELARAMGAHVLTVDGPGHGQAIGTQNPAVSAAMIEYLRTGNPGVTSLPGYIPTP</sequence>
<dbReference type="KEGG" id="cef:CE1275"/>
<dbReference type="eggNOG" id="COG0596">
    <property type="taxonomic scope" value="Bacteria"/>
</dbReference>
<dbReference type="HOGENOM" id="CLU_013364_3_2_11"/>
<dbReference type="Gene3D" id="3.40.50.1820">
    <property type="entry name" value="alpha/beta hydrolase"/>
    <property type="match status" value="1"/>
</dbReference>
<dbReference type="AlphaFoldDB" id="Q8FQ58"/>
<dbReference type="InterPro" id="IPR029058">
    <property type="entry name" value="AB_hydrolase_fold"/>
</dbReference>
<feature type="domain" description="Peptidase S33 tripeptidyl aminopeptidase-like C-terminal" evidence="2">
    <location>
        <begin position="489"/>
        <end position="577"/>
    </location>
</feature>
<evidence type="ECO:0000313" key="4">
    <source>
        <dbReference type="Proteomes" id="UP000001409"/>
    </source>
</evidence>
<dbReference type="Pfam" id="PF00561">
    <property type="entry name" value="Abhydrolase_1"/>
    <property type="match status" value="1"/>
</dbReference>
<dbReference type="Pfam" id="PF08386">
    <property type="entry name" value="Abhydrolase_4"/>
    <property type="match status" value="1"/>
</dbReference>
<dbReference type="EMBL" id="BA000035">
    <property type="protein sequence ID" value="BAC18085.1"/>
    <property type="molecule type" value="Genomic_DNA"/>
</dbReference>
<dbReference type="SUPFAM" id="SSF53474">
    <property type="entry name" value="alpha/beta-Hydrolases"/>
    <property type="match status" value="1"/>
</dbReference>
<evidence type="ECO:0000259" key="1">
    <source>
        <dbReference type="Pfam" id="PF00561"/>
    </source>
</evidence>
<dbReference type="InterPro" id="IPR000073">
    <property type="entry name" value="AB_hydrolase_1"/>
</dbReference>
<evidence type="ECO:0000259" key="2">
    <source>
        <dbReference type="Pfam" id="PF08386"/>
    </source>
</evidence>
<keyword evidence="4" id="KW-1185">Reference proteome</keyword>
<dbReference type="GO" id="GO:0003824">
    <property type="term" value="F:catalytic activity"/>
    <property type="evidence" value="ECO:0007669"/>
    <property type="project" value="UniProtKB-ARBA"/>
</dbReference>
<protein>
    <recommendedName>
        <fullName evidence="5">Hydrolase</fullName>
    </recommendedName>
</protein>
<feature type="domain" description="AB hydrolase-1" evidence="1">
    <location>
        <begin position="225"/>
        <end position="296"/>
    </location>
</feature>